<dbReference type="HOGENOM" id="CLU_058050_0_1_7"/>
<dbReference type="GO" id="GO:0071949">
    <property type="term" value="F:FAD binding"/>
    <property type="evidence" value="ECO:0007669"/>
    <property type="project" value="InterPro"/>
</dbReference>
<accession>I4C2M9</accession>
<dbReference type="GO" id="GO:0016491">
    <property type="term" value="F:oxidoreductase activity"/>
    <property type="evidence" value="ECO:0007669"/>
    <property type="project" value="UniProtKB-KW"/>
</dbReference>
<dbReference type="InterPro" id="IPR005107">
    <property type="entry name" value="CO_DH_flav_C"/>
</dbReference>
<dbReference type="InterPro" id="IPR016166">
    <property type="entry name" value="FAD-bd_PCMH"/>
</dbReference>
<dbReference type="InterPro" id="IPR016169">
    <property type="entry name" value="FAD-bd_PCMH_sub2"/>
</dbReference>
<dbReference type="Pfam" id="PF00941">
    <property type="entry name" value="FAD_binding_5"/>
    <property type="match status" value="1"/>
</dbReference>
<dbReference type="InterPro" id="IPR002346">
    <property type="entry name" value="Mopterin_DH_FAD-bd"/>
</dbReference>
<evidence type="ECO:0000256" key="3">
    <source>
        <dbReference type="ARBA" id="ARBA00023002"/>
    </source>
</evidence>
<gene>
    <name evidence="5" type="ordered locus">Desti_1106</name>
</gene>
<keyword evidence="2" id="KW-0274">FAD</keyword>
<reference evidence="6" key="1">
    <citation type="submission" date="2012-06" db="EMBL/GenBank/DDBJ databases">
        <title>Complete sequence of chromosome of Desulfomonile tiedjei DSM 6799.</title>
        <authorList>
            <person name="Lucas S."/>
            <person name="Copeland A."/>
            <person name="Lapidus A."/>
            <person name="Glavina del Rio T."/>
            <person name="Dalin E."/>
            <person name="Tice H."/>
            <person name="Bruce D."/>
            <person name="Goodwin L."/>
            <person name="Pitluck S."/>
            <person name="Peters L."/>
            <person name="Ovchinnikova G."/>
            <person name="Zeytun A."/>
            <person name="Lu M."/>
            <person name="Kyrpides N."/>
            <person name="Mavromatis K."/>
            <person name="Ivanova N."/>
            <person name="Brettin T."/>
            <person name="Detter J.C."/>
            <person name="Han C."/>
            <person name="Larimer F."/>
            <person name="Land M."/>
            <person name="Hauser L."/>
            <person name="Markowitz V."/>
            <person name="Cheng J.-F."/>
            <person name="Hugenholtz P."/>
            <person name="Woyke T."/>
            <person name="Wu D."/>
            <person name="Spring S."/>
            <person name="Schroeder M."/>
            <person name="Brambilla E."/>
            <person name="Klenk H.-P."/>
            <person name="Eisen J.A."/>
        </authorList>
    </citation>
    <scope>NUCLEOTIDE SEQUENCE [LARGE SCALE GENOMIC DNA]</scope>
    <source>
        <strain evidence="6">ATCC 49306 / DSM 6799 / DCB-1</strain>
    </source>
</reference>
<dbReference type="PROSITE" id="PS51387">
    <property type="entry name" value="FAD_PCMH"/>
    <property type="match status" value="1"/>
</dbReference>
<dbReference type="SMART" id="SM01092">
    <property type="entry name" value="CO_deh_flav_C"/>
    <property type="match status" value="1"/>
</dbReference>
<keyword evidence="6" id="KW-1185">Reference proteome</keyword>
<dbReference type="STRING" id="706587.Desti_1106"/>
<evidence type="ECO:0000256" key="2">
    <source>
        <dbReference type="ARBA" id="ARBA00022827"/>
    </source>
</evidence>
<dbReference type="Proteomes" id="UP000006055">
    <property type="component" value="Chromosome"/>
</dbReference>
<evidence type="ECO:0000259" key="4">
    <source>
        <dbReference type="PROSITE" id="PS51387"/>
    </source>
</evidence>
<evidence type="ECO:0000313" key="6">
    <source>
        <dbReference type="Proteomes" id="UP000006055"/>
    </source>
</evidence>
<protein>
    <submittedName>
        <fullName evidence="5">Aerobic-type carbon monoxide dehydrogenase, middle subunit CoxM/CutM-like protein</fullName>
    </submittedName>
</protein>
<evidence type="ECO:0000256" key="1">
    <source>
        <dbReference type="ARBA" id="ARBA00022630"/>
    </source>
</evidence>
<evidence type="ECO:0000313" key="5">
    <source>
        <dbReference type="EMBL" id="AFM23820.1"/>
    </source>
</evidence>
<sequence length="295" mass="31700">MLLPKFEYHEPTTLEEALQLLSELGGNAKILAGGTDLLVKMKLKIDRPKHVISIARVPGLDSIVPRDGHAITIGAGVSAASLARHEKLRDRFTPLALAAGRLGAPMIRNRATIGGNLVNGRPAADLSPACMVLNAKFRLKSASAEREISANEFFRGPGDTAIEPHELMVSIHAETPPPWSGGAYIKLGARKTLEISMVNVAVLLTLKAPDGPIAEARIALGSVAPTPVRAYAAEEFLVGKEPSDELFQQAGEIGVGLCSPITDHRGTMEYRCMMIEVLTKRALKQALERAKVWQP</sequence>
<dbReference type="AlphaFoldDB" id="I4C2M9"/>
<keyword evidence="3" id="KW-0560">Oxidoreductase</keyword>
<keyword evidence="1" id="KW-0285">Flavoprotein</keyword>
<dbReference type="SUPFAM" id="SSF56176">
    <property type="entry name" value="FAD-binding/transporter-associated domain-like"/>
    <property type="match status" value="1"/>
</dbReference>
<dbReference type="InterPro" id="IPR016167">
    <property type="entry name" value="FAD-bd_PCMH_sub1"/>
</dbReference>
<dbReference type="Gene3D" id="3.30.43.10">
    <property type="entry name" value="Uridine Diphospho-n-acetylenolpyruvylglucosamine Reductase, domain 2"/>
    <property type="match status" value="1"/>
</dbReference>
<dbReference type="InterPro" id="IPR036318">
    <property type="entry name" value="FAD-bd_PCMH-like_sf"/>
</dbReference>
<feature type="domain" description="FAD-binding PCMH-type" evidence="4">
    <location>
        <begin position="1"/>
        <end position="178"/>
    </location>
</feature>
<dbReference type="PANTHER" id="PTHR42659">
    <property type="entry name" value="XANTHINE DEHYDROGENASE SUBUNIT C-RELATED"/>
    <property type="match status" value="1"/>
</dbReference>
<dbReference type="InterPro" id="IPR036683">
    <property type="entry name" value="CO_DH_flav_C_dom_sf"/>
</dbReference>
<proteinExistence type="predicted"/>
<dbReference type="InterPro" id="IPR051312">
    <property type="entry name" value="Diverse_Substr_Oxidored"/>
</dbReference>
<dbReference type="RefSeq" id="WP_014808973.1">
    <property type="nucleotide sequence ID" value="NC_018025.1"/>
</dbReference>
<dbReference type="Pfam" id="PF03450">
    <property type="entry name" value="CO_deh_flav_C"/>
    <property type="match status" value="1"/>
</dbReference>
<dbReference type="Gene3D" id="3.30.390.50">
    <property type="entry name" value="CO dehydrogenase flavoprotein, C-terminal domain"/>
    <property type="match status" value="1"/>
</dbReference>
<dbReference type="EMBL" id="CP003360">
    <property type="protein sequence ID" value="AFM23820.1"/>
    <property type="molecule type" value="Genomic_DNA"/>
</dbReference>
<dbReference type="PANTHER" id="PTHR42659:SF2">
    <property type="entry name" value="XANTHINE DEHYDROGENASE SUBUNIT C-RELATED"/>
    <property type="match status" value="1"/>
</dbReference>
<name>I4C2M9_DESTA</name>
<dbReference type="KEGG" id="dti:Desti_1106"/>
<dbReference type="eggNOG" id="COG1319">
    <property type="taxonomic scope" value="Bacteria"/>
</dbReference>
<dbReference type="PATRIC" id="fig|706587.4.peg.1262"/>
<dbReference type="Gene3D" id="3.30.465.10">
    <property type="match status" value="1"/>
</dbReference>
<dbReference type="SUPFAM" id="SSF55447">
    <property type="entry name" value="CO dehydrogenase flavoprotein C-terminal domain-like"/>
    <property type="match status" value="1"/>
</dbReference>
<dbReference type="OrthoDB" id="9783813at2"/>
<organism evidence="5 6">
    <name type="scientific">Desulfomonile tiedjei (strain ATCC 49306 / DSM 6799 / DCB-1)</name>
    <dbReference type="NCBI Taxonomy" id="706587"/>
    <lineage>
        <taxon>Bacteria</taxon>
        <taxon>Pseudomonadati</taxon>
        <taxon>Thermodesulfobacteriota</taxon>
        <taxon>Desulfomonilia</taxon>
        <taxon>Desulfomonilales</taxon>
        <taxon>Desulfomonilaceae</taxon>
        <taxon>Desulfomonile</taxon>
    </lineage>
</organism>